<dbReference type="PANTHER" id="PTHR32125">
    <property type="entry name" value="2-C-METHYL-D-ERYTHRITOL 4-PHOSPHATE CYTIDYLYLTRANSFERASE, CHLOROPLASTIC"/>
    <property type="match status" value="1"/>
</dbReference>
<dbReference type="GO" id="GO:0019288">
    <property type="term" value="P:isopentenyl diphosphate biosynthetic process, methylerythritol 4-phosphate pathway"/>
    <property type="evidence" value="ECO:0007669"/>
    <property type="project" value="UniProtKB-UniRule"/>
</dbReference>
<dbReference type="Proteomes" id="UP000823894">
    <property type="component" value="Unassembled WGS sequence"/>
</dbReference>
<dbReference type="InterPro" id="IPR050088">
    <property type="entry name" value="IspD/TarI_cytidylyltransf_bact"/>
</dbReference>
<dbReference type="GO" id="GO:0050518">
    <property type="term" value="F:2-C-methyl-D-erythritol 4-phosphate cytidylyltransferase activity"/>
    <property type="evidence" value="ECO:0007669"/>
    <property type="project" value="UniProtKB-UniRule"/>
</dbReference>
<evidence type="ECO:0000313" key="6">
    <source>
        <dbReference type="Proteomes" id="UP000823894"/>
    </source>
</evidence>
<name>A0A9D2NTE0_9FIRM</name>
<keyword evidence="2 4" id="KW-0548">Nucleotidyltransferase</keyword>
<comment type="caution">
    <text evidence="5">The sequence shown here is derived from an EMBL/GenBank/DDBJ whole genome shotgun (WGS) entry which is preliminary data.</text>
</comment>
<keyword evidence="1 4" id="KW-0808">Transferase</keyword>
<dbReference type="Gene3D" id="3.90.550.10">
    <property type="entry name" value="Spore Coat Polysaccharide Biosynthesis Protein SpsA, Chain A"/>
    <property type="match status" value="1"/>
</dbReference>
<dbReference type="SUPFAM" id="SSF53448">
    <property type="entry name" value="Nucleotide-diphospho-sugar transferases"/>
    <property type="match status" value="1"/>
</dbReference>
<protein>
    <recommendedName>
        <fullName evidence="4">2-C-methyl-D-erythritol 4-phosphate cytidylyltransferase</fullName>
        <ecNumber evidence="4">2.7.7.60</ecNumber>
    </recommendedName>
    <alternativeName>
        <fullName evidence="4">4-diphosphocytidyl-2C-methyl-D-erythritol synthase</fullName>
    </alternativeName>
    <alternativeName>
        <fullName evidence="4">MEP cytidylyltransferase</fullName>
        <shortName evidence="4">MCT</shortName>
    </alternativeName>
</protein>
<feature type="site" description="Positions MEP for the nucleophilic attack" evidence="4">
    <location>
        <position position="157"/>
    </location>
</feature>
<reference evidence="5" key="1">
    <citation type="journal article" date="2021" name="PeerJ">
        <title>Extensive microbial diversity within the chicken gut microbiome revealed by metagenomics and culture.</title>
        <authorList>
            <person name="Gilroy R."/>
            <person name="Ravi A."/>
            <person name="Getino M."/>
            <person name="Pursley I."/>
            <person name="Horton D.L."/>
            <person name="Alikhan N.F."/>
            <person name="Baker D."/>
            <person name="Gharbi K."/>
            <person name="Hall N."/>
            <person name="Watson M."/>
            <person name="Adriaenssens E.M."/>
            <person name="Foster-Nyarko E."/>
            <person name="Jarju S."/>
            <person name="Secka A."/>
            <person name="Antonio M."/>
            <person name="Oren A."/>
            <person name="Chaudhuri R.R."/>
            <person name="La Ragione R."/>
            <person name="Hildebrand F."/>
            <person name="Pallen M.J."/>
        </authorList>
    </citation>
    <scope>NUCLEOTIDE SEQUENCE</scope>
    <source>
        <strain evidence="5">ChiGjej1B1-1692</strain>
    </source>
</reference>
<reference evidence="5" key="2">
    <citation type="submission" date="2021-04" db="EMBL/GenBank/DDBJ databases">
        <authorList>
            <person name="Gilroy R."/>
        </authorList>
    </citation>
    <scope>NUCLEOTIDE SEQUENCE</scope>
    <source>
        <strain evidence="5">ChiGjej1B1-1692</strain>
    </source>
</reference>
<evidence type="ECO:0000256" key="3">
    <source>
        <dbReference type="ARBA" id="ARBA00023229"/>
    </source>
</evidence>
<evidence type="ECO:0000256" key="1">
    <source>
        <dbReference type="ARBA" id="ARBA00022679"/>
    </source>
</evidence>
<organism evidence="5 6">
    <name type="scientific">Candidatus Mediterraneibacter faecigallinarum</name>
    <dbReference type="NCBI Taxonomy" id="2838669"/>
    <lineage>
        <taxon>Bacteria</taxon>
        <taxon>Bacillati</taxon>
        <taxon>Bacillota</taxon>
        <taxon>Clostridia</taxon>
        <taxon>Lachnospirales</taxon>
        <taxon>Lachnospiraceae</taxon>
        <taxon>Mediterraneibacter</taxon>
    </lineage>
</organism>
<dbReference type="InterPro" id="IPR029044">
    <property type="entry name" value="Nucleotide-diphossugar_trans"/>
</dbReference>
<comment type="similarity">
    <text evidence="4">Belongs to the IspD/TarI cytidylyltransferase family. IspD subfamily.</text>
</comment>
<sequence>MEKEYCTAIVLAAGSGRRMGTKVHKQYLLMGGRPVLFYPLKAFQDSGLIDEIILVTGKGEEEYCKENIVDKYGFTKVSRIIPGGDERYASVWNGLQESEEKGYIFIHDGARPFVDEEMIRRAYECVREHKACVAGVPAKDTIKIVDQQEFVKDTPDRSSLWLVQTPQVFESRLIKGAYSMLMRETCISVTDDAMVVEQMLNYPIKMFLGGYSNIKITTPEDLEMAEVFLKK</sequence>
<evidence type="ECO:0000313" key="5">
    <source>
        <dbReference type="EMBL" id="HJC38170.1"/>
    </source>
</evidence>
<dbReference type="HAMAP" id="MF_00108">
    <property type="entry name" value="IspD"/>
    <property type="match status" value="1"/>
</dbReference>
<comment type="pathway">
    <text evidence="4">Isoprenoid biosynthesis; isopentenyl diphosphate biosynthesis via DXP pathway; isopentenyl diphosphate from 1-deoxy-D-xylulose 5-phosphate: step 2/6.</text>
</comment>
<feature type="site" description="Transition state stabilizer" evidence="4">
    <location>
        <position position="18"/>
    </location>
</feature>
<accession>A0A9D2NTE0</accession>
<gene>
    <name evidence="4 5" type="primary">ispD</name>
    <name evidence="5" type="ORF">H9757_03750</name>
</gene>
<dbReference type="CDD" id="cd02516">
    <property type="entry name" value="CDP-ME_synthetase"/>
    <property type="match status" value="1"/>
</dbReference>
<dbReference type="FunFam" id="3.90.550.10:FF:000003">
    <property type="entry name" value="2-C-methyl-D-erythritol 4-phosphate cytidylyltransferase"/>
    <property type="match status" value="1"/>
</dbReference>
<dbReference type="EC" id="2.7.7.60" evidence="4"/>
<dbReference type="Pfam" id="PF01128">
    <property type="entry name" value="IspD"/>
    <property type="match status" value="1"/>
</dbReference>
<dbReference type="EMBL" id="DWWK01000045">
    <property type="protein sequence ID" value="HJC38170.1"/>
    <property type="molecule type" value="Genomic_DNA"/>
</dbReference>
<comment type="function">
    <text evidence="4">Catalyzes the formation of 4-diphosphocytidyl-2-C-methyl-D-erythritol from CTP and 2-C-methyl-D-erythritol 4-phosphate (MEP).</text>
</comment>
<feature type="site" description="Positions MEP for the nucleophilic attack" evidence="4">
    <location>
        <position position="215"/>
    </location>
</feature>
<keyword evidence="3 4" id="KW-0414">Isoprene biosynthesis</keyword>
<evidence type="ECO:0000256" key="4">
    <source>
        <dbReference type="HAMAP-Rule" id="MF_00108"/>
    </source>
</evidence>
<dbReference type="InterPro" id="IPR001228">
    <property type="entry name" value="IspD"/>
</dbReference>
<dbReference type="AlphaFoldDB" id="A0A9D2NTE0"/>
<comment type="catalytic activity">
    <reaction evidence="4">
        <text>2-C-methyl-D-erythritol 4-phosphate + CTP + H(+) = 4-CDP-2-C-methyl-D-erythritol + diphosphate</text>
        <dbReference type="Rhea" id="RHEA:13429"/>
        <dbReference type="ChEBI" id="CHEBI:15378"/>
        <dbReference type="ChEBI" id="CHEBI:33019"/>
        <dbReference type="ChEBI" id="CHEBI:37563"/>
        <dbReference type="ChEBI" id="CHEBI:57823"/>
        <dbReference type="ChEBI" id="CHEBI:58262"/>
        <dbReference type="EC" id="2.7.7.60"/>
    </reaction>
</comment>
<dbReference type="InterPro" id="IPR034683">
    <property type="entry name" value="IspD/TarI"/>
</dbReference>
<feature type="site" description="Transition state stabilizer" evidence="4">
    <location>
        <position position="25"/>
    </location>
</feature>
<evidence type="ECO:0000256" key="2">
    <source>
        <dbReference type="ARBA" id="ARBA00022695"/>
    </source>
</evidence>
<proteinExistence type="inferred from homology"/>
<dbReference type="PANTHER" id="PTHR32125:SF4">
    <property type="entry name" value="2-C-METHYL-D-ERYTHRITOL 4-PHOSPHATE CYTIDYLYLTRANSFERASE, CHLOROPLASTIC"/>
    <property type="match status" value="1"/>
</dbReference>
<dbReference type="NCBIfam" id="TIGR00453">
    <property type="entry name" value="ispD"/>
    <property type="match status" value="1"/>
</dbReference>